<dbReference type="Proteomes" id="UP000008370">
    <property type="component" value="Unassembled WGS sequence"/>
</dbReference>
<accession>K5X0S9</accession>
<keyword evidence="4" id="KW-1185">Reference proteome</keyword>
<evidence type="ECO:0000313" key="3">
    <source>
        <dbReference type="EMBL" id="EKM56352.1"/>
    </source>
</evidence>
<feature type="compositionally biased region" description="Polar residues" evidence="1">
    <location>
        <begin position="498"/>
        <end position="510"/>
    </location>
</feature>
<dbReference type="KEGG" id="pco:PHACADRAFT_183061"/>
<organism evidence="3 4">
    <name type="scientific">Phanerochaete carnosa (strain HHB-10118-sp)</name>
    <name type="common">White-rot fungus</name>
    <name type="synonym">Peniophora carnosa</name>
    <dbReference type="NCBI Taxonomy" id="650164"/>
    <lineage>
        <taxon>Eukaryota</taxon>
        <taxon>Fungi</taxon>
        <taxon>Dikarya</taxon>
        <taxon>Basidiomycota</taxon>
        <taxon>Agaricomycotina</taxon>
        <taxon>Agaricomycetes</taxon>
        <taxon>Polyporales</taxon>
        <taxon>Phanerochaetaceae</taxon>
        <taxon>Phanerochaete</taxon>
    </lineage>
</organism>
<dbReference type="AlphaFoldDB" id="K5X0S9"/>
<dbReference type="InterPro" id="IPR046496">
    <property type="entry name" value="DUF6589"/>
</dbReference>
<name>K5X0S9_PHACS</name>
<dbReference type="HOGENOM" id="CLU_007061_2_1_1"/>
<feature type="compositionally biased region" description="Low complexity" evidence="1">
    <location>
        <begin position="519"/>
        <end position="528"/>
    </location>
</feature>
<feature type="compositionally biased region" description="Polar residues" evidence="1">
    <location>
        <begin position="467"/>
        <end position="482"/>
    </location>
</feature>
<feature type="region of interest" description="Disordered" evidence="1">
    <location>
        <begin position="452"/>
        <end position="543"/>
    </location>
</feature>
<feature type="domain" description="DUF6589" evidence="2">
    <location>
        <begin position="11"/>
        <end position="149"/>
    </location>
</feature>
<gene>
    <name evidence="3" type="ORF">PHACADRAFT_183061</name>
</gene>
<feature type="compositionally biased region" description="Basic and acidic residues" evidence="1">
    <location>
        <begin position="485"/>
        <end position="497"/>
    </location>
</feature>
<proteinExistence type="predicted"/>
<evidence type="ECO:0000256" key="1">
    <source>
        <dbReference type="SAM" id="MobiDB-lite"/>
    </source>
</evidence>
<sequence>MKVDTVLAKFNTAPPLTMKDVHLTLTNHSLFHACMCHNILCIILAFGEPGFSRFCNQIAATLPHSSRCIGLHVMEIFPLPSMEIDESSNTGDAEVVDTIFRELEYNGDDLHIISTGTVKIISGDQLSISCLQSVMHNYAGHDNPKQSYLDPVFSPVFVSLYARVLHCLELVSGKSLAEYIKGASFDELEAHAALIYKRYASGATVDRMCRDRLRELRKHGDQAMQESLFKGNMVVENVILFLRSLLIFREFCDEIKVGNSGRVLLVLKMFALMYRGTGRSKYAYEMLHLIHNLTHVWLEELLYLVNPTGHPNGFIPVNLLQKHLNLYIKTLYKAHGSNALWEWLKIISPYVIQLQKLATQMHEVFGSAQGSKHAPPDLMYDISCLMDSMRCIIKENKATVVDVLAVGAQQLIGPLADYNSLFECLRRHHHLRQVVGDPIPVLSDYPAVQAPAGDQSVSADETFESAPKSTSVQLTTTAVHKTNSVKHEKDEPDHVSTHLDSSSVTGTVVSRISLPVAPDGSDSSGASDEPLSDDFDDVKGEEQLPWEHLLDEPLKKVFSLNNEEDVNLYMY</sequence>
<dbReference type="STRING" id="650164.K5X0S9"/>
<dbReference type="EMBL" id="JH930471">
    <property type="protein sequence ID" value="EKM56352.1"/>
    <property type="molecule type" value="Genomic_DNA"/>
</dbReference>
<evidence type="ECO:0000313" key="4">
    <source>
        <dbReference type="Proteomes" id="UP000008370"/>
    </source>
</evidence>
<dbReference type="GeneID" id="18910122"/>
<dbReference type="InParanoid" id="K5X0S9"/>
<dbReference type="RefSeq" id="XP_007394204.1">
    <property type="nucleotide sequence ID" value="XM_007394142.1"/>
</dbReference>
<dbReference type="OrthoDB" id="2803256at2759"/>
<reference evidence="3 4" key="1">
    <citation type="journal article" date="2012" name="BMC Genomics">
        <title>Comparative genomics of the white-rot fungi, Phanerochaete carnosa and P. chrysosporium, to elucidate the genetic basis of the distinct wood types they colonize.</title>
        <authorList>
            <person name="Suzuki H."/>
            <person name="MacDonald J."/>
            <person name="Syed K."/>
            <person name="Salamov A."/>
            <person name="Hori C."/>
            <person name="Aerts A."/>
            <person name="Henrissat B."/>
            <person name="Wiebenga A."/>
            <person name="vanKuyk P.A."/>
            <person name="Barry K."/>
            <person name="Lindquist E."/>
            <person name="LaButti K."/>
            <person name="Lapidus A."/>
            <person name="Lucas S."/>
            <person name="Coutinho P."/>
            <person name="Gong Y."/>
            <person name="Samejima M."/>
            <person name="Mahadevan R."/>
            <person name="Abou-Zaid M."/>
            <person name="de Vries R.P."/>
            <person name="Igarashi K."/>
            <person name="Yadav J.S."/>
            <person name="Grigoriev I.V."/>
            <person name="Master E.R."/>
        </authorList>
    </citation>
    <scope>NUCLEOTIDE SEQUENCE [LARGE SCALE GENOMIC DNA]</scope>
    <source>
        <strain evidence="3 4">HHB-10118-sp</strain>
    </source>
</reference>
<dbReference type="Pfam" id="PF20231">
    <property type="entry name" value="DUF6589"/>
    <property type="match status" value="2"/>
</dbReference>
<feature type="domain" description="DUF6589" evidence="2">
    <location>
        <begin position="156"/>
        <end position="373"/>
    </location>
</feature>
<protein>
    <recommendedName>
        <fullName evidence="2">DUF6589 domain-containing protein</fullName>
    </recommendedName>
</protein>
<evidence type="ECO:0000259" key="2">
    <source>
        <dbReference type="Pfam" id="PF20231"/>
    </source>
</evidence>